<dbReference type="PANTHER" id="PTHR34220:SF7">
    <property type="entry name" value="SENSOR HISTIDINE KINASE YPDA"/>
    <property type="match status" value="1"/>
</dbReference>
<feature type="transmembrane region" description="Helical" evidence="1">
    <location>
        <begin position="12"/>
        <end position="32"/>
    </location>
</feature>
<dbReference type="OrthoDB" id="9792992at2"/>
<reference evidence="4" key="1">
    <citation type="submission" date="2014-11" db="EMBL/GenBank/DDBJ databases">
        <title>Genome sequencing of Roseivirga sp. D-25.</title>
        <authorList>
            <person name="Selvaratnam C."/>
            <person name="Thevarajoo S."/>
            <person name="Goh K.M."/>
            <person name="Eee R."/>
            <person name="Chan K.-G."/>
            <person name="Chong C.S."/>
        </authorList>
    </citation>
    <scope>NUCLEOTIDE SEQUENCE [LARGE SCALE GENOMIC DNA]</scope>
    <source>
        <strain evidence="4">D-25</strain>
    </source>
</reference>
<sequence>MTAFLKKYSGFLIGLATLLVLTQILSSLKLILIDPDEWLTNTLFFVFWWLVFSFPIYKYKYILQHKLVAYKVLGLSVCLILMVIIDSYFNIPDNPGTIFLLVTLWLGLFYLFIPKFFTKYQRYIIGVYAIILLYFFYVRLSAISFEDYVSNDKETAFALFFLPIPFLILVWVYDQWKWLKTLKADKSKAELELLKTQINPHFFFNTLNNLYSLTVKHSDKAPEVILKLSEMMRYTIYEGKKEFVPLREEVTYLENYIELHKIRYQKKVNIEFSHSIEQEVKVAPLLFIILLENALKHGVESLTDSAYVKIDLSSSNRHIRFSIENNYEPLEINESKGIGLENLKRRLELIYPKTHELNIHKTASTFAVDLKISHQ</sequence>
<dbReference type="GO" id="GO:0000155">
    <property type="term" value="F:phosphorelay sensor kinase activity"/>
    <property type="evidence" value="ECO:0007669"/>
    <property type="project" value="InterPro"/>
</dbReference>
<dbReference type="InterPro" id="IPR010559">
    <property type="entry name" value="Sig_transdc_His_kin_internal"/>
</dbReference>
<feature type="transmembrane region" description="Helical" evidence="1">
    <location>
        <begin position="38"/>
        <end position="57"/>
    </location>
</feature>
<dbReference type="RefSeq" id="WP_053222077.1">
    <property type="nucleotide sequence ID" value="NZ_JSVA01000003.1"/>
</dbReference>
<accession>A0A0L8AQ42</accession>
<gene>
    <name evidence="3" type="ORF">OB69_02305</name>
</gene>
<feature type="transmembrane region" description="Helical" evidence="1">
    <location>
        <begin position="125"/>
        <end position="143"/>
    </location>
</feature>
<dbReference type="EMBL" id="JSVA01000003">
    <property type="protein sequence ID" value="KOF04366.1"/>
    <property type="molecule type" value="Genomic_DNA"/>
</dbReference>
<dbReference type="PANTHER" id="PTHR34220">
    <property type="entry name" value="SENSOR HISTIDINE KINASE YPDA"/>
    <property type="match status" value="1"/>
</dbReference>
<organism evidence="3 4">
    <name type="scientific">Roseivirga seohaensis subsp. aquiponti</name>
    <dbReference type="NCBI Taxonomy" id="1566026"/>
    <lineage>
        <taxon>Bacteria</taxon>
        <taxon>Pseudomonadati</taxon>
        <taxon>Bacteroidota</taxon>
        <taxon>Cytophagia</taxon>
        <taxon>Cytophagales</taxon>
        <taxon>Roseivirgaceae</taxon>
        <taxon>Roseivirga</taxon>
    </lineage>
</organism>
<dbReference type="AlphaFoldDB" id="A0A0L8AQ42"/>
<feature type="domain" description="Signal transduction histidine kinase internal region" evidence="2">
    <location>
        <begin position="189"/>
        <end position="267"/>
    </location>
</feature>
<dbReference type="InterPro" id="IPR036890">
    <property type="entry name" value="HATPase_C_sf"/>
</dbReference>
<feature type="transmembrane region" description="Helical" evidence="1">
    <location>
        <begin position="95"/>
        <end position="113"/>
    </location>
</feature>
<dbReference type="Gene3D" id="3.30.565.10">
    <property type="entry name" value="Histidine kinase-like ATPase, C-terminal domain"/>
    <property type="match status" value="1"/>
</dbReference>
<evidence type="ECO:0000313" key="3">
    <source>
        <dbReference type="EMBL" id="KOF04366.1"/>
    </source>
</evidence>
<keyword evidence="1" id="KW-1133">Transmembrane helix</keyword>
<feature type="transmembrane region" description="Helical" evidence="1">
    <location>
        <begin position="155"/>
        <end position="173"/>
    </location>
</feature>
<dbReference type="Pfam" id="PF06580">
    <property type="entry name" value="His_kinase"/>
    <property type="match status" value="1"/>
</dbReference>
<keyword evidence="4" id="KW-1185">Reference proteome</keyword>
<keyword evidence="1" id="KW-0472">Membrane</keyword>
<evidence type="ECO:0000256" key="1">
    <source>
        <dbReference type="SAM" id="Phobius"/>
    </source>
</evidence>
<protein>
    <submittedName>
        <fullName evidence="3">Membrane protein</fullName>
    </submittedName>
</protein>
<dbReference type="Proteomes" id="UP000036908">
    <property type="component" value="Unassembled WGS sequence"/>
</dbReference>
<feature type="transmembrane region" description="Helical" evidence="1">
    <location>
        <begin position="69"/>
        <end position="89"/>
    </location>
</feature>
<evidence type="ECO:0000259" key="2">
    <source>
        <dbReference type="Pfam" id="PF06580"/>
    </source>
</evidence>
<comment type="caution">
    <text evidence="3">The sequence shown here is derived from an EMBL/GenBank/DDBJ whole genome shotgun (WGS) entry which is preliminary data.</text>
</comment>
<name>A0A0L8AQ42_9BACT</name>
<proteinExistence type="predicted"/>
<keyword evidence="1" id="KW-0812">Transmembrane</keyword>
<evidence type="ECO:0000313" key="4">
    <source>
        <dbReference type="Proteomes" id="UP000036908"/>
    </source>
</evidence>
<dbReference type="PATRIC" id="fig|1566026.4.peg.2162"/>
<dbReference type="SUPFAM" id="SSF55874">
    <property type="entry name" value="ATPase domain of HSP90 chaperone/DNA topoisomerase II/histidine kinase"/>
    <property type="match status" value="1"/>
</dbReference>
<dbReference type="GO" id="GO:0016020">
    <property type="term" value="C:membrane"/>
    <property type="evidence" value="ECO:0007669"/>
    <property type="project" value="InterPro"/>
</dbReference>
<dbReference type="InterPro" id="IPR050640">
    <property type="entry name" value="Bact_2-comp_sensor_kinase"/>
</dbReference>